<dbReference type="STRING" id="1334022.SAMN04487907_101203"/>
<gene>
    <name evidence="1" type="ORF">SAMN04487907_101203</name>
</gene>
<organism evidence="1 2">
    <name type="scientific">Zunongwangia mangrovi</name>
    <dbReference type="NCBI Taxonomy" id="1334022"/>
    <lineage>
        <taxon>Bacteria</taxon>
        <taxon>Pseudomonadati</taxon>
        <taxon>Bacteroidota</taxon>
        <taxon>Flavobacteriia</taxon>
        <taxon>Flavobacteriales</taxon>
        <taxon>Flavobacteriaceae</taxon>
        <taxon>Zunongwangia</taxon>
    </lineage>
</organism>
<protein>
    <submittedName>
        <fullName evidence="1">Putative membrane protein</fullName>
    </submittedName>
</protein>
<dbReference type="Proteomes" id="UP000199438">
    <property type="component" value="Unassembled WGS sequence"/>
</dbReference>
<dbReference type="Pfam" id="PF07274">
    <property type="entry name" value="DUF1440"/>
    <property type="match status" value="1"/>
</dbReference>
<dbReference type="EMBL" id="FOKV01000001">
    <property type="protein sequence ID" value="SFB71122.1"/>
    <property type="molecule type" value="Genomic_DNA"/>
</dbReference>
<dbReference type="AlphaFoldDB" id="A0A1I1D9V0"/>
<evidence type="ECO:0000313" key="1">
    <source>
        <dbReference type="EMBL" id="SFB71122.1"/>
    </source>
</evidence>
<accession>A0A1I1D9V0</accession>
<dbReference type="InterPro" id="IPR009898">
    <property type="entry name" value="DUF1440"/>
</dbReference>
<name>A0A1I1D9V0_9FLAO</name>
<dbReference type="OrthoDB" id="1491441at2"/>
<dbReference type="RefSeq" id="WP_092539536.1">
    <property type="nucleotide sequence ID" value="NZ_FOKV01000001.1"/>
</dbReference>
<proteinExistence type="predicted"/>
<reference evidence="2" key="1">
    <citation type="submission" date="2016-10" db="EMBL/GenBank/DDBJ databases">
        <authorList>
            <person name="Varghese N."/>
            <person name="Submissions S."/>
        </authorList>
    </citation>
    <scope>NUCLEOTIDE SEQUENCE [LARGE SCALE GENOMIC DNA]</scope>
    <source>
        <strain evidence="2">DSM 24499</strain>
    </source>
</reference>
<keyword evidence="2" id="KW-1185">Reference proteome</keyword>
<evidence type="ECO:0000313" key="2">
    <source>
        <dbReference type="Proteomes" id="UP000199438"/>
    </source>
</evidence>
<sequence length="167" mass="18031">MFLEHLKSNPTINNKTTRSIIAGAIGGLAGGAVKGLIEHFLPVRKAENRSAQLKILDDLSTKITGTPISVQNEELAEQLVNFPVGASVGAAYGYGKKDKDQLNLAEGIIMGTSTWVSTHQTSLPILGLKEKPTDVPIKMQANEFIAHLLFGITTELVRNKVNQSLKK</sequence>